<evidence type="ECO:0000256" key="1">
    <source>
        <dbReference type="SAM" id="MobiDB-lite"/>
    </source>
</evidence>
<feature type="compositionally biased region" description="Low complexity" evidence="1">
    <location>
        <begin position="27"/>
        <end position="55"/>
    </location>
</feature>
<dbReference type="AlphaFoldDB" id="A0A3D9I8U7"/>
<dbReference type="Gene3D" id="3.40.190.10">
    <property type="entry name" value="Periplasmic binding protein-like II"/>
    <property type="match status" value="1"/>
</dbReference>
<dbReference type="Proteomes" id="UP000256977">
    <property type="component" value="Unassembled WGS sequence"/>
</dbReference>
<sequence>MRQRLWVMLSTLLVFSMLAACGNNNGAASQSPASESSPSEKASASASNDSPAPAADPVTIKYHSWLNNKGEEDLRLIIANFERDHPEIKVEYVPLVTNGDSTDYLKKLDVMMAASEEVDIASFPNVDFLLERAARGVLAPLDEFYKEEGVDPAAEYYINPMINGQIYGVQDLASLWLVALNESVLKEAGESVPQWGWTWDDYRDLAKRLTKGEGEQKRYGAFFHTWGEYDNLIAYTERPHPFVNADKQPIFDDPSYAQFFNLRRAMEQEDKSAAPLSDTLGAKLHYRTEFVNGKAAMVPTATFFLGQLMDRENNPHDFKTVFAPLPQSSKDAETGLSYIGGNFGAVGSSSKHKKESYQFLRYLSTQMDVIRDMPGWKKADAKLVIDKLIGDNKDLIDVDSLVNVMYDARVKTIYDASLSTPTSSQMKKVLEDGMSKFLLDNLSVEEAQQYMMDEAKKLK</sequence>
<evidence type="ECO:0000313" key="3">
    <source>
        <dbReference type="EMBL" id="RED58182.1"/>
    </source>
</evidence>
<evidence type="ECO:0000256" key="2">
    <source>
        <dbReference type="SAM" id="SignalP"/>
    </source>
</evidence>
<reference evidence="3 4" key="1">
    <citation type="submission" date="2018-07" db="EMBL/GenBank/DDBJ databases">
        <title>Genomic Encyclopedia of Type Strains, Phase III (KMG-III): the genomes of soil and plant-associated and newly described type strains.</title>
        <authorList>
            <person name="Whitman W."/>
        </authorList>
    </citation>
    <scope>NUCLEOTIDE SEQUENCE [LARGE SCALE GENOMIC DNA]</scope>
    <source>
        <strain evidence="3 4">CECT 7287</strain>
    </source>
</reference>
<keyword evidence="2" id="KW-0732">Signal</keyword>
<dbReference type="InterPro" id="IPR050490">
    <property type="entry name" value="Bact_solute-bd_prot1"/>
</dbReference>
<dbReference type="PANTHER" id="PTHR43649:SF12">
    <property type="entry name" value="DIACETYLCHITOBIOSE BINDING PROTEIN DASA"/>
    <property type="match status" value="1"/>
</dbReference>
<protein>
    <submittedName>
        <fullName evidence="3">Carbohydrate ABC transporter substrate-binding protein (CUT1 family)</fullName>
    </submittedName>
</protein>
<organism evidence="3 4">
    <name type="scientific">Cohnella phaseoli</name>
    <dbReference type="NCBI Taxonomy" id="456490"/>
    <lineage>
        <taxon>Bacteria</taxon>
        <taxon>Bacillati</taxon>
        <taxon>Bacillota</taxon>
        <taxon>Bacilli</taxon>
        <taxon>Bacillales</taxon>
        <taxon>Paenibacillaceae</taxon>
        <taxon>Cohnella</taxon>
    </lineage>
</organism>
<dbReference type="PANTHER" id="PTHR43649">
    <property type="entry name" value="ARABINOSE-BINDING PROTEIN-RELATED"/>
    <property type="match status" value="1"/>
</dbReference>
<dbReference type="EMBL" id="QRDZ01000034">
    <property type="protein sequence ID" value="RED58182.1"/>
    <property type="molecule type" value="Genomic_DNA"/>
</dbReference>
<evidence type="ECO:0000313" key="4">
    <source>
        <dbReference type="Proteomes" id="UP000256977"/>
    </source>
</evidence>
<dbReference type="RefSeq" id="WP_181918049.1">
    <property type="nucleotide sequence ID" value="NZ_QRDZ01000034.1"/>
</dbReference>
<comment type="caution">
    <text evidence="3">The sequence shown here is derived from an EMBL/GenBank/DDBJ whole genome shotgun (WGS) entry which is preliminary data.</text>
</comment>
<proteinExistence type="predicted"/>
<name>A0A3D9I8U7_9BACL</name>
<dbReference type="Pfam" id="PF01547">
    <property type="entry name" value="SBP_bac_1"/>
    <property type="match status" value="1"/>
</dbReference>
<dbReference type="SUPFAM" id="SSF53850">
    <property type="entry name" value="Periplasmic binding protein-like II"/>
    <property type="match status" value="1"/>
</dbReference>
<dbReference type="InterPro" id="IPR006059">
    <property type="entry name" value="SBP"/>
</dbReference>
<feature type="chain" id="PRO_5039676598" evidence="2">
    <location>
        <begin position="20"/>
        <end position="459"/>
    </location>
</feature>
<feature type="signal peptide" evidence="2">
    <location>
        <begin position="1"/>
        <end position="19"/>
    </location>
</feature>
<gene>
    <name evidence="3" type="ORF">DFP98_13424</name>
</gene>
<accession>A0A3D9I8U7</accession>
<keyword evidence="4" id="KW-1185">Reference proteome</keyword>
<dbReference type="PROSITE" id="PS51257">
    <property type="entry name" value="PROKAR_LIPOPROTEIN"/>
    <property type="match status" value="1"/>
</dbReference>
<feature type="region of interest" description="Disordered" evidence="1">
    <location>
        <begin position="26"/>
        <end position="55"/>
    </location>
</feature>